<sequence length="42" mass="4688">MDPTLADIGDKKLSTSIQKIEKLVSKNLKQTPMAAQDSRRVM</sequence>
<dbReference type="Gramene" id="KQL03913">
    <property type="protein sequence ID" value="KQL03913"/>
    <property type="gene ID" value="SETIT_003856mg"/>
</dbReference>
<dbReference type="AlphaFoldDB" id="K3XPM8"/>
<dbReference type="EnsemblPlants" id="KQL03913">
    <property type="protein sequence ID" value="KQL03913"/>
    <property type="gene ID" value="SETIT_003856mg"/>
</dbReference>
<dbReference type="EMBL" id="AGNK02002803">
    <property type="status" value="NOT_ANNOTATED_CDS"/>
    <property type="molecule type" value="Genomic_DNA"/>
</dbReference>
<dbReference type="HOGENOM" id="CLU_3261467_0_0_1"/>
<protein>
    <submittedName>
        <fullName evidence="1">Uncharacterized protein</fullName>
    </submittedName>
</protein>
<dbReference type="InParanoid" id="K3XPM8"/>
<reference evidence="2" key="1">
    <citation type="journal article" date="2012" name="Nat. Biotechnol.">
        <title>Reference genome sequence of the model plant Setaria.</title>
        <authorList>
            <person name="Bennetzen J.L."/>
            <person name="Schmutz J."/>
            <person name="Wang H."/>
            <person name="Percifield R."/>
            <person name="Hawkins J."/>
            <person name="Pontaroli A.C."/>
            <person name="Estep M."/>
            <person name="Feng L."/>
            <person name="Vaughn J.N."/>
            <person name="Grimwood J."/>
            <person name="Jenkins J."/>
            <person name="Barry K."/>
            <person name="Lindquist E."/>
            <person name="Hellsten U."/>
            <person name="Deshpande S."/>
            <person name="Wang X."/>
            <person name="Wu X."/>
            <person name="Mitros T."/>
            <person name="Triplett J."/>
            <person name="Yang X."/>
            <person name="Ye C.Y."/>
            <person name="Mauro-Herrera M."/>
            <person name="Wang L."/>
            <person name="Li P."/>
            <person name="Sharma M."/>
            <person name="Sharma R."/>
            <person name="Ronald P.C."/>
            <person name="Panaud O."/>
            <person name="Kellogg E.A."/>
            <person name="Brutnell T.P."/>
            <person name="Doust A.N."/>
            <person name="Tuskan G.A."/>
            <person name="Rokhsar D."/>
            <person name="Devos K.M."/>
        </authorList>
    </citation>
    <scope>NUCLEOTIDE SEQUENCE [LARGE SCALE GENOMIC DNA]</scope>
    <source>
        <strain evidence="2">cv. Yugu1</strain>
    </source>
</reference>
<evidence type="ECO:0000313" key="1">
    <source>
        <dbReference type="EnsemblPlants" id="KQL03913"/>
    </source>
</evidence>
<reference evidence="1" key="2">
    <citation type="submission" date="2018-08" db="UniProtKB">
        <authorList>
            <consortium name="EnsemblPlants"/>
        </authorList>
    </citation>
    <scope>IDENTIFICATION</scope>
    <source>
        <strain evidence="1">Yugu1</strain>
    </source>
</reference>
<organism evidence="1 2">
    <name type="scientific">Setaria italica</name>
    <name type="common">Foxtail millet</name>
    <name type="synonym">Panicum italicum</name>
    <dbReference type="NCBI Taxonomy" id="4555"/>
    <lineage>
        <taxon>Eukaryota</taxon>
        <taxon>Viridiplantae</taxon>
        <taxon>Streptophyta</taxon>
        <taxon>Embryophyta</taxon>
        <taxon>Tracheophyta</taxon>
        <taxon>Spermatophyta</taxon>
        <taxon>Magnoliopsida</taxon>
        <taxon>Liliopsida</taxon>
        <taxon>Poales</taxon>
        <taxon>Poaceae</taxon>
        <taxon>PACMAD clade</taxon>
        <taxon>Panicoideae</taxon>
        <taxon>Panicodae</taxon>
        <taxon>Paniceae</taxon>
        <taxon>Cenchrinae</taxon>
        <taxon>Setaria</taxon>
    </lineage>
</organism>
<keyword evidence="2" id="KW-1185">Reference proteome</keyword>
<evidence type="ECO:0000313" key="2">
    <source>
        <dbReference type="Proteomes" id="UP000004995"/>
    </source>
</evidence>
<dbReference type="Proteomes" id="UP000004995">
    <property type="component" value="Unassembled WGS sequence"/>
</dbReference>
<accession>K3XPM8</accession>
<proteinExistence type="predicted"/>
<name>K3XPM8_SETIT</name>